<protein>
    <submittedName>
        <fullName evidence="3">FAD-binding oxidoreductase</fullName>
    </submittedName>
</protein>
<dbReference type="Proteomes" id="UP001143304">
    <property type="component" value="Unassembled WGS sequence"/>
</dbReference>
<proteinExistence type="predicted"/>
<sequence length="407" mass="46326">MTQRHVAILGAGATGCCAALEVAARGHRVTLYERQEQPVREASYANEGKIHLGYIYAKDTSHRTARTMIDGSLVFESYLQRWLDYRAEDSLSTPFYYGIHRGSLQNVDQLLAHYQLCTDYCNERSRALGLNYLGQGGTYHRRVAERNFPKDINPEYIPHLIETGEYAVDPRVVAEKLRAAIEEHPRIDFRSDHEVLAVEARRQGDFRIELKHAGAVTDEWFKQVVNTTWYRRLPLDRPLGITPPAKWSHRYKFANRITIPLAAADLPSLTCVQGPFGDLVNFGDRGFFLSWYPTGRTGMSTEETPPEWDRDYSDEQRREVFQRSYDAWALRCPALDKLDFGRSDIDPVGGVIYALGTTDVDEQSSKLHDRFEIGIQSQGHYHSVDTGKYTLAPHWGVAIADRVEGLA</sequence>
<evidence type="ECO:0000313" key="3">
    <source>
        <dbReference type="EMBL" id="MCX2978912.1"/>
    </source>
</evidence>
<organism evidence="3 4">
    <name type="scientific">Candidatus Marimicrobium litorale</name>
    <dbReference type="NCBI Taxonomy" id="2518991"/>
    <lineage>
        <taxon>Bacteria</taxon>
        <taxon>Pseudomonadati</taxon>
        <taxon>Pseudomonadota</taxon>
        <taxon>Gammaproteobacteria</taxon>
        <taxon>Cellvibrionales</taxon>
        <taxon>Halieaceae</taxon>
        <taxon>Marimicrobium</taxon>
    </lineage>
</organism>
<dbReference type="SUPFAM" id="SSF51905">
    <property type="entry name" value="FAD/NAD(P)-binding domain"/>
    <property type="match status" value="1"/>
</dbReference>
<dbReference type="PROSITE" id="PS51257">
    <property type="entry name" value="PROKAR_LIPOPROTEIN"/>
    <property type="match status" value="1"/>
</dbReference>
<gene>
    <name evidence="3" type="ORF">EYC82_16290</name>
</gene>
<dbReference type="InterPro" id="IPR006076">
    <property type="entry name" value="FAD-dep_OxRdtase"/>
</dbReference>
<accession>A0ABT3T9E6</accession>
<dbReference type="Pfam" id="PF01266">
    <property type="entry name" value="DAO"/>
    <property type="match status" value="1"/>
</dbReference>
<keyword evidence="1" id="KW-0560">Oxidoreductase</keyword>
<name>A0ABT3T9E6_9GAMM</name>
<evidence type="ECO:0000259" key="2">
    <source>
        <dbReference type="Pfam" id="PF01266"/>
    </source>
</evidence>
<dbReference type="Gene3D" id="3.30.9.10">
    <property type="entry name" value="D-Amino Acid Oxidase, subunit A, domain 2"/>
    <property type="match status" value="1"/>
</dbReference>
<dbReference type="Gene3D" id="3.50.50.60">
    <property type="entry name" value="FAD/NAD(P)-binding domain"/>
    <property type="match status" value="1"/>
</dbReference>
<feature type="domain" description="FAD dependent oxidoreductase" evidence="2">
    <location>
        <begin position="5"/>
        <end position="239"/>
    </location>
</feature>
<keyword evidence="4" id="KW-1185">Reference proteome</keyword>
<evidence type="ECO:0000313" key="4">
    <source>
        <dbReference type="Proteomes" id="UP001143304"/>
    </source>
</evidence>
<reference evidence="3" key="1">
    <citation type="submission" date="2019-02" db="EMBL/GenBank/DDBJ databases">
        <authorList>
            <person name="Li S.-H."/>
        </authorList>
    </citation>
    <scope>NUCLEOTIDE SEQUENCE</scope>
    <source>
        <strain evidence="3">IMCC11814</strain>
    </source>
</reference>
<comment type="caution">
    <text evidence="3">The sequence shown here is derived from an EMBL/GenBank/DDBJ whole genome shotgun (WGS) entry which is preliminary data.</text>
</comment>
<dbReference type="RefSeq" id="WP_279250607.1">
    <property type="nucleotide sequence ID" value="NZ_SHNO01000001.1"/>
</dbReference>
<evidence type="ECO:0000256" key="1">
    <source>
        <dbReference type="ARBA" id="ARBA00023002"/>
    </source>
</evidence>
<dbReference type="InterPro" id="IPR036188">
    <property type="entry name" value="FAD/NAD-bd_sf"/>
</dbReference>
<dbReference type="EMBL" id="SHNO01000001">
    <property type="protein sequence ID" value="MCX2978912.1"/>
    <property type="molecule type" value="Genomic_DNA"/>
</dbReference>